<dbReference type="InterPro" id="IPR011990">
    <property type="entry name" value="TPR-like_helical_dom_sf"/>
</dbReference>
<dbReference type="AlphaFoldDB" id="A0AAW1MX51"/>
<dbReference type="NCBIfam" id="TIGR00756">
    <property type="entry name" value="PPR"/>
    <property type="match status" value="4"/>
</dbReference>
<evidence type="ECO:0000313" key="8">
    <source>
        <dbReference type="Proteomes" id="UP001443914"/>
    </source>
</evidence>
<organism evidence="7 8">
    <name type="scientific">Saponaria officinalis</name>
    <name type="common">Common soapwort</name>
    <name type="synonym">Lychnis saponaria</name>
    <dbReference type="NCBI Taxonomy" id="3572"/>
    <lineage>
        <taxon>Eukaryota</taxon>
        <taxon>Viridiplantae</taxon>
        <taxon>Streptophyta</taxon>
        <taxon>Embryophyta</taxon>
        <taxon>Tracheophyta</taxon>
        <taxon>Spermatophyta</taxon>
        <taxon>Magnoliopsida</taxon>
        <taxon>eudicotyledons</taxon>
        <taxon>Gunneridae</taxon>
        <taxon>Pentapetalae</taxon>
        <taxon>Caryophyllales</taxon>
        <taxon>Caryophyllaceae</taxon>
        <taxon>Caryophylleae</taxon>
        <taxon>Saponaria</taxon>
    </lineage>
</organism>
<keyword evidence="3" id="KW-0934">Plastid</keyword>
<reference evidence="7" key="1">
    <citation type="submission" date="2024-03" db="EMBL/GenBank/DDBJ databases">
        <title>WGS assembly of Saponaria officinalis var. Norfolk2.</title>
        <authorList>
            <person name="Jenkins J."/>
            <person name="Shu S."/>
            <person name="Grimwood J."/>
            <person name="Barry K."/>
            <person name="Goodstein D."/>
            <person name="Schmutz J."/>
            <person name="Leebens-Mack J."/>
            <person name="Osbourn A."/>
        </authorList>
    </citation>
    <scope>NUCLEOTIDE SEQUENCE [LARGE SCALE GENOMIC DNA]</scope>
    <source>
        <strain evidence="7">JIC</strain>
    </source>
</reference>
<name>A0AAW1MX51_SAPOF</name>
<sequence>MFIKPNNTTIPTSLNFFNSLKISPFSTSMATISPNNLPTHPQLSPQISIKNPPFDEPQQSLKTRSIRTRLSELCKNGQLHIARQLFDEMPEPNTVLYNTIIIGFICNNLPFDALLLYAQMRSTPSMKFDSYTYSSALKACAETRLLRVGKAVHCHVIRSGINASRIVYNSLLNMYSACCGSNVGEVDFVSRVFGTLKKRDVVAWNTMISWLVKKERFHEAVWHFRLMMRMGIKPTPVSFVNVFPAVSRSRDFEFANVLFGMLVKFGGEFVDDLFVVSSAIVMYSEMGCVDLARKVFDTSLNKNVEVWNSMIGGYMLNNCYIEALDLFVEALSLENLLLDDVSYISALTTVSQLQDVVFGQQMHALVIKNSNALSVTVINSLIAMYSRCNCIQEGFRVFDGMFKRDVVSWNTIITALVQNGMNEEGLMLVCEMQKQGFSVDTVTVTAILSAASNLRNEGIGKQTHSYLLRHQIEFEGMESYLIDMYSKTGLIKQARVLFEKSDSLYRDQATWNAAISGYVQNGLIEAAFAIFRQMSERNALPNAVTIASVLPACSQVGSVTLGKQLHAFAIRQSLDENVFVGTALVDMYSKLGALASGENVFSRMPTKTVVTYTSMIMAYGQHGMGDIALSLFDEMQTLGFKPDAVTFVAVLSACSYAGLVDEGIQILESMEDKYGITPLNEHYACVVDMLGRDGRLTEAFELSKSLGEDGTTIQAWGALLSACKTHREYELAKFVANKLVYMESSFNKSGYHVLLSNVYADEGKWELADRVRNDMRDKKEVGCSWIEISGSVNYFASKDQKHHDCEVIYEMLEKLVCDMEGASLSTVCRSQTDELFDGDTDLLQICS</sequence>
<feature type="repeat" description="PPR" evidence="6">
    <location>
        <begin position="405"/>
        <end position="439"/>
    </location>
</feature>
<feature type="repeat" description="PPR" evidence="6">
    <location>
        <begin position="643"/>
        <end position="673"/>
    </location>
</feature>
<dbReference type="FunFam" id="1.25.40.10:FF:000496">
    <property type="entry name" value="Pentatricopeptide repeat-containing protein chloroplastic"/>
    <property type="match status" value="1"/>
</dbReference>
<dbReference type="PANTHER" id="PTHR47926:SF452">
    <property type="entry name" value="PENTATRICOPEPTIDE REPEAT-CONTAINING PROTEIN"/>
    <property type="match status" value="1"/>
</dbReference>
<dbReference type="FunFam" id="1.25.40.10:FF:000090">
    <property type="entry name" value="Pentatricopeptide repeat-containing protein, chloroplastic"/>
    <property type="match status" value="1"/>
</dbReference>
<evidence type="ECO:0000256" key="3">
    <source>
        <dbReference type="ARBA" id="ARBA00022640"/>
    </source>
</evidence>
<keyword evidence="8" id="KW-1185">Reference proteome</keyword>
<keyword evidence="4" id="KW-0677">Repeat</keyword>
<dbReference type="InterPro" id="IPR046848">
    <property type="entry name" value="E_motif"/>
</dbReference>
<evidence type="ECO:0000256" key="4">
    <source>
        <dbReference type="ARBA" id="ARBA00022737"/>
    </source>
</evidence>
<dbReference type="PANTHER" id="PTHR47926">
    <property type="entry name" value="PENTATRICOPEPTIDE REPEAT-CONTAINING PROTEIN"/>
    <property type="match status" value="1"/>
</dbReference>
<proteinExistence type="predicted"/>
<dbReference type="Gene3D" id="1.25.40.10">
    <property type="entry name" value="Tetratricopeptide repeat domain"/>
    <property type="match status" value="6"/>
</dbReference>
<dbReference type="EMBL" id="JBDFQZ010000002">
    <property type="protein sequence ID" value="KAK9749724.1"/>
    <property type="molecule type" value="Genomic_DNA"/>
</dbReference>
<dbReference type="GO" id="GO:0009507">
    <property type="term" value="C:chloroplast"/>
    <property type="evidence" value="ECO:0007669"/>
    <property type="project" value="UniProtKB-SubCell"/>
</dbReference>
<evidence type="ECO:0000313" key="7">
    <source>
        <dbReference type="EMBL" id="KAK9749724.1"/>
    </source>
</evidence>
<dbReference type="InterPro" id="IPR002885">
    <property type="entry name" value="PPR_rpt"/>
</dbReference>
<dbReference type="FunFam" id="1.25.40.10:FF:000645">
    <property type="entry name" value="Pentatricopeptide repeat-containing protein chloroplastic"/>
    <property type="match status" value="1"/>
</dbReference>
<dbReference type="Pfam" id="PF20431">
    <property type="entry name" value="E_motif"/>
    <property type="match status" value="1"/>
</dbReference>
<dbReference type="InterPro" id="IPR046960">
    <property type="entry name" value="PPR_At4g14850-like_plant"/>
</dbReference>
<protein>
    <recommendedName>
        <fullName evidence="9">Pentatricopeptide repeat-containing protein</fullName>
    </recommendedName>
</protein>
<dbReference type="Proteomes" id="UP001443914">
    <property type="component" value="Unassembled WGS sequence"/>
</dbReference>
<dbReference type="PROSITE" id="PS51375">
    <property type="entry name" value="PPR"/>
    <property type="match status" value="5"/>
</dbReference>
<evidence type="ECO:0008006" key="9">
    <source>
        <dbReference type="Google" id="ProtNLM"/>
    </source>
</evidence>
<gene>
    <name evidence="7" type="ORF">RND81_02G146000</name>
</gene>
<evidence type="ECO:0000256" key="5">
    <source>
        <dbReference type="ARBA" id="ARBA00022946"/>
    </source>
</evidence>
<comment type="subcellular location">
    <subcellularLocation>
        <location evidence="1">Plastid</location>
        <location evidence="1">Chloroplast</location>
    </subcellularLocation>
</comment>
<dbReference type="GO" id="GO:0003729">
    <property type="term" value="F:mRNA binding"/>
    <property type="evidence" value="ECO:0007669"/>
    <property type="project" value="UniProtKB-ARBA"/>
</dbReference>
<keyword evidence="2" id="KW-0150">Chloroplast</keyword>
<dbReference type="GO" id="GO:0009451">
    <property type="term" value="P:RNA modification"/>
    <property type="evidence" value="ECO:0007669"/>
    <property type="project" value="InterPro"/>
</dbReference>
<evidence type="ECO:0000256" key="1">
    <source>
        <dbReference type="ARBA" id="ARBA00004229"/>
    </source>
</evidence>
<feature type="repeat" description="PPR" evidence="6">
    <location>
        <begin position="200"/>
        <end position="234"/>
    </location>
</feature>
<feature type="repeat" description="PPR" evidence="6">
    <location>
        <begin position="608"/>
        <end position="642"/>
    </location>
</feature>
<keyword evidence="5" id="KW-0809">Transit peptide</keyword>
<dbReference type="Pfam" id="PF13041">
    <property type="entry name" value="PPR_2"/>
    <property type="match status" value="4"/>
</dbReference>
<dbReference type="Pfam" id="PF01535">
    <property type="entry name" value="PPR"/>
    <property type="match status" value="3"/>
</dbReference>
<feature type="repeat" description="PPR" evidence="6">
    <location>
        <begin position="507"/>
        <end position="541"/>
    </location>
</feature>
<evidence type="ECO:0000256" key="6">
    <source>
        <dbReference type="PROSITE-ProRule" id="PRU00708"/>
    </source>
</evidence>
<accession>A0AAW1MX51</accession>
<comment type="caution">
    <text evidence="7">The sequence shown here is derived from an EMBL/GenBank/DDBJ whole genome shotgun (WGS) entry which is preliminary data.</text>
</comment>
<evidence type="ECO:0000256" key="2">
    <source>
        <dbReference type="ARBA" id="ARBA00022528"/>
    </source>
</evidence>